<organism evidence="2 3">
    <name type="scientific">Danaus chrysippus</name>
    <name type="common">African queen</name>
    <dbReference type="NCBI Taxonomy" id="151541"/>
    <lineage>
        <taxon>Eukaryota</taxon>
        <taxon>Metazoa</taxon>
        <taxon>Ecdysozoa</taxon>
        <taxon>Arthropoda</taxon>
        <taxon>Hexapoda</taxon>
        <taxon>Insecta</taxon>
        <taxon>Pterygota</taxon>
        <taxon>Neoptera</taxon>
        <taxon>Endopterygota</taxon>
        <taxon>Lepidoptera</taxon>
        <taxon>Glossata</taxon>
        <taxon>Ditrysia</taxon>
        <taxon>Papilionoidea</taxon>
        <taxon>Nymphalidae</taxon>
        <taxon>Danainae</taxon>
        <taxon>Danaini</taxon>
        <taxon>Danaina</taxon>
        <taxon>Danaus</taxon>
        <taxon>Anosia</taxon>
    </lineage>
</organism>
<gene>
    <name evidence="2" type="ORF">DCHRY22_LOCUS6423</name>
</gene>
<dbReference type="OrthoDB" id="10297067at2759"/>
<accession>A0A8J2QR06</accession>
<dbReference type="AlphaFoldDB" id="A0A8J2QR06"/>
<keyword evidence="3" id="KW-1185">Reference proteome</keyword>
<dbReference type="EMBL" id="CAKASE010000054">
    <property type="protein sequence ID" value="CAG9565622.1"/>
    <property type="molecule type" value="Genomic_DNA"/>
</dbReference>
<evidence type="ECO:0000313" key="2">
    <source>
        <dbReference type="EMBL" id="CAG9565622.1"/>
    </source>
</evidence>
<protein>
    <submittedName>
        <fullName evidence="2">(African queen) hypothetical protein</fullName>
    </submittedName>
</protein>
<evidence type="ECO:0000256" key="1">
    <source>
        <dbReference type="SAM" id="MobiDB-lite"/>
    </source>
</evidence>
<sequence>MAICGVPPGGGGGRGRLRVPRPGWSGVWFFCSGILCLLIDPVKCVEVARWVASPPRPAPLKGLRPNKSARPRNTAMTTAAGGKTRPRSPSVVHERARRLAASASPVRSYPGPSPFIIHEL</sequence>
<reference evidence="2" key="1">
    <citation type="submission" date="2021-09" db="EMBL/GenBank/DDBJ databases">
        <authorList>
            <person name="Martin H S."/>
        </authorList>
    </citation>
    <scope>NUCLEOTIDE SEQUENCE</scope>
</reference>
<comment type="caution">
    <text evidence="2">The sequence shown here is derived from an EMBL/GenBank/DDBJ whole genome shotgun (WGS) entry which is preliminary data.</text>
</comment>
<dbReference type="Proteomes" id="UP000789524">
    <property type="component" value="Unassembled WGS sequence"/>
</dbReference>
<name>A0A8J2QR06_9NEOP</name>
<proteinExistence type="predicted"/>
<feature type="region of interest" description="Disordered" evidence="1">
    <location>
        <begin position="56"/>
        <end position="108"/>
    </location>
</feature>
<evidence type="ECO:0000313" key="3">
    <source>
        <dbReference type="Proteomes" id="UP000789524"/>
    </source>
</evidence>